<evidence type="ECO:0000313" key="11">
    <source>
        <dbReference type="Proteomes" id="UP000093592"/>
    </source>
</evidence>
<dbReference type="OrthoDB" id="9763957at2"/>
<feature type="transmembrane region" description="Helical" evidence="7">
    <location>
        <begin position="327"/>
        <end position="345"/>
    </location>
</feature>
<evidence type="ECO:0000256" key="7">
    <source>
        <dbReference type="SAM" id="Phobius"/>
    </source>
</evidence>
<gene>
    <name evidence="10" type="ORF">A5707_12725</name>
</gene>
<dbReference type="Proteomes" id="UP000093592">
    <property type="component" value="Unassembled WGS sequence"/>
</dbReference>
<evidence type="ECO:0000259" key="8">
    <source>
        <dbReference type="Pfam" id="PF06738"/>
    </source>
</evidence>
<reference evidence="11" key="1">
    <citation type="submission" date="2016-06" db="EMBL/GenBank/DDBJ databases">
        <authorList>
            <person name="Sutton G."/>
            <person name="Brinkac L."/>
            <person name="Sanka R."/>
            <person name="Adams M."/>
            <person name="Lau E."/>
            <person name="Sam S."/>
            <person name="Sreng N."/>
            <person name="Him V."/>
            <person name="Kerleguer A."/>
            <person name="Cheng S."/>
        </authorList>
    </citation>
    <scope>NUCLEOTIDE SEQUENCE [LARGE SCALE GENOMIC DNA]</scope>
    <source>
        <strain evidence="11">E861</strain>
    </source>
</reference>
<dbReference type="GO" id="GO:0005886">
    <property type="term" value="C:plasma membrane"/>
    <property type="evidence" value="ECO:0007669"/>
    <property type="project" value="UniProtKB-SubCell"/>
</dbReference>
<feature type="transmembrane region" description="Helical" evidence="7">
    <location>
        <begin position="390"/>
        <end position="411"/>
    </location>
</feature>
<feature type="transmembrane region" description="Helical" evidence="7">
    <location>
        <begin position="271"/>
        <end position="294"/>
    </location>
</feature>
<dbReference type="EMBL" id="LZKJ01000029">
    <property type="protein sequence ID" value="OBI52052.1"/>
    <property type="molecule type" value="Genomic_DNA"/>
</dbReference>
<dbReference type="PANTHER" id="PTHR34390:SF2">
    <property type="entry name" value="SUCCINATE TRANSPORTER SUBUNIT YJJP-RELATED"/>
    <property type="match status" value="1"/>
</dbReference>
<evidence type="ECO:0000256" key="2">
    <source>
        <dbReference type="ARBA" id="ARBA00022475"/>
    </source>
</evidence>
<dbReference type="Pfam" id="PF12821">
    <property type="entry name" value="ThrE_2"/>
    <property type="match status" value="1"/>
</dbReference>
<feature type="transmembrane region" description="Helical" evidence="7">
    <location>
        <begin position="127"/>
        <end position="155"/>
    </location>
</feature>
<evidence type="ECO:0000256" key="3">
    <source>
        <dbReference type="ARBA" id="ARBA00022692"/>
    </source>
</evidence>
<dbReference type="GO" id="GO:0015744">
    <property type="term" value="P:succinate transport"/>
    <property type="evidence" value="ECO:0007669"/>
    <property type="project" value="TreeGrafter"/>
</dbReference>
<name>A0A1A2ZRF6_9MYCO</name>
<keyword evidence="5 7" id="KW-0472">Membrane</keyword>
<feature type="domain" description="Threonine/serine exporter-like N-terminal" evidence="8">
    <location>
        <begin position="11"/>
        <end position="255"/>
    </location>
</feature>
<feature type="transmembrane region" description="Helical" evidence="7">
    <location>
        <begin position="199"/>
        <end position="217"/>
    </location>
</feature>
<keyword evidence="4 7" id="KW-1133">Transmembrane helix</keyword>
<proteinExistence type="inferred from homology"/>
<evidence type="ECO:0000256" key="5">
    <source>
        <dbReference type="ARBA" id="ARBA00023136"/>
    </source>
</evidence>
<feature type="transmembrane region" description="Helical" evidence="7">
    <location>
        <begin position="301"/>
        <end position="321"/>
    </location>
</feature>
<evidence type="ECO:0000256" key="4">
    <source>
        <dbReference type="ARBA" id="ARBA00022989"/>
    </source>
</evidence>
<dbReference type="Pfam" id="PF06738">
    <property type="entry name" value="ThrE"/>
    <property type="match status" value="1"/>
</dbReference>
<comment type="caution">
    <text evidence="10">The sequence shown here is derived from an EMBL/GenBank/DDBJ whole genome shotgun (WGS) entry which is preliminary data.</text>
</comment>
<feature type="transmembrane region" description="Helical" evidence="7">
    <location>
        <begin position="352"/>
        <end position="370"/>
    </location>
</feature>
<evidence type="ECO:0000259" key="9">
    <source>
        <dbReference type="Pfam" id="PF12821"/>
    </source>
</evidence>
<protein>
    <recommendedName>
        <fullName evidence="12">Transmembrane protein</fullName>
    </recommendedName>
</protein>
<accession>A0A1A2ZRF6</accession>
<dbReference type="GO" id="GO:0022857">
    <property type="term" value="F:transmembrane transporter activity"/>
    <property type="evidence" value="ECO:0007669"/>
    <property type="project" value="InterPro"/>
</dbReference>
<dbReference type="PANTHER" id="PTHR34390">
    <property type="entry name" value="UPF0442 PROTEIN YJJB-RELATED"/>
    <property type="match status" value="1"/>
</dbReference>
<feature type="transmembrane region" description="Helical" evidence="7">
    <location>
        <begin position="167"/>
        <end position="193"/>
    </location>
</feature>
<comment type="similarity">
    <text evidence="6">Belongs to the ThrE exporter (TC 2.A.79) family.</text>
</comment>
<organism evidence="10 11">
    <name type="scientific">Mycobacterium kyorinense</name>
    <dbReference type="NCBI Taxonomy" id="487514"/>
    <lineage>
        <taxon>Bacteria</taxon>
        <taxon>Bacillati</taxon>
        <taxon>Actinomycetota</taxon>
        <taxon>Actinomycetes</taxon>
        <taxon>Mycobacteriales</taxon>
        <taxon>Mycobacteriaceae</taxon>
        <taxon>Mycobacterium</taxon>
    </lineage>
</organism>
<keyword evidence="2" id="KW-1003">Cell membrane</keyword>
<comment type="subcellular location">
    <subcellularLocation>
        <location evidence="1">Cell membrane</location>
        <topology evidence="1">Multi-pass membrane protein</topology>
    </subcellularLocation>
</comment>
<evidence type="ECO:0008006" key="12">
    <source>
        <dbReference type="Google" id="ProtNLM"/>
    </source>
</evidence>
<feature type="domain" description="Threonine/Serine exporter ThrE" evidence="9">
    <location>
        <begin position="282"/>
        <end position="401"/>
    </location>
</feature>
<feature type="transmembrane region" description="Helical" evidence="7">
    <location>
        <begin position="238"/>
        <end position="259"/>
    </location>
</feature>
<evidence type="ECO:0000256" key="6">
    <source>
        <dbReference type="ARBA" id="ARBA00034125"/>
    </source>
</evidence>
<dbReference type="InterPro" id="IPR010619">
    <property type="entry name" value="ThrE-like_N"/>
</dbReference>
<evidence type="ECO:0000256" key="1">
    <source>
        <dbReference type="ARBA" id="ARBA00004651"/>
    </source>
</evidence>
<dbReference type="InterPro" id="IPR050539">
    <property type="entry name" value="ThrE_Dicarb/AminoAcid_Exp"/>
</dbReference>
<dbReference type="AlphaFoldDB" id="A0A1A2ZRF6"/>
<dbReference type="InterPro" id="IPR024528">
    <property type="entry name" value="ThrE_2"/>
</dbReference>
<keyword evidence="3 7" id="KW-0812">Transmembrane</keyword>
<dbReference type="RefSeq" id="WP_065012842.1">
    <property type="nucleotide sequence ID" value="NZ_LZKJ01000029.1"/>
</dbReference>
<evidence type="ECO:0000313" key="10">
    <source>
        <dbReference type="EMBL" id="OBI52052.1"/>
    </source>
</evidence>
<sequence length="453" mass="46592">MDEAGVRRVLDIALRFGQLLLGSQAGTADVTSTIVAVATAYGLPQTQVDITANSITVSVPRGVPGAPVSAMYLVQSRSLDYTRLQLTTDLAQHVVDTTPEPEWVQRQLDTLAEAAHPYPRWVATVGWAVMAGGFSVLIGAGPLVAVISALTTALIDRVGRILNRRHLPLLFQQVVAAAVATGVAIGLHAAGWLPDNTPMSPVVAANIVVLLSGLATVGSVQDAITGYQLTAVSRMMDILLSSAGILVGVSIAVRIGRAAGVDVQVIPDMPVVAALSVPVYMVAGAIGAAAAAIAGYASIRAAVAAGIAGATATLLFFGLQLIEINTIASSFVAAAATGLVGTLLAPRLRATPLVIIMAGIVPLVPGLTLYRGFVQLVNGQPTAGGTLGMAAGLALALGAGAVLGPLLAPSVQRELARYRHRVRSGSRRQALTRYRMPQLAGIRYIGRRSASRA</sequence>